<evidence type="ECO:0000256" key="2">
    <source>
        <dbReference type="ARBA" id="ARBA00022540"/>
    </source>
</evidence>
<feature type="region of interest" description="Disordered" evidence="4">
    <location>
        <begin position="300"/>
        <end position="360"/>
    </location>
</feature>
<feature type="region of interest" description="Disordered" evidence="4">
    <location>
        <begin position="1"/>
        <end position="32"/>
    </location>
</feature>
<dbReference type="Gene3D" id="1.25.40.180">
    <property type="match status" value="1"/>
</dbReference>
<dbReference type="GO" id="GO:0003743">
    <property type="term" value="F:translation initiation factor activity"/>
    <property type="evidence" value="ECO:0007669"/>
    <property type="project" value="UniProtKB-KW"/>
</dbReference>
<feature type="region of interest" description="Disordered" evidence="4">
    <location>
        <begin position="160"/>
        <end position="192"/>
    </location>
</feature>
<evidence type="ECO:0000256" key="1">
    <source>
        <dbReference type="ARBA" id="ARBA00005775"/>
    </source>
</evidence>
<feature type="compositionally biased region" description="Basic and acidic residues" evidence="4">
    <location>
        <begin position="308"/>
        <end position="323"/>
    </location>
</feature>
<dbReference type="EMBL" id="JAPEVG010000496">
    <property type="protein sequence ID" value="KAJ8462098.1"/>
    <property type="molecule type" value="Genomic_DNA"/>
</dbReference>
<protein>
    <recommendedName>
        <fullName evidence="5">MIF4G domain-containing protein</fullName>
    </recommendedName>
</protein>
<dbReference type="Proteomes" id="UP001215151">
    <property type="component" value="Unassembled WGS sequence"/>
</dbReference>
<evidence type="ECO:0000259" key="5">
    <source>
        <dbReference type="Pfam" id="PF02854"/>
    </source>
</evidence>
<dbReference type="Pfam" id="PF02854">
    <property type="entry name" value="MIF4G"/>
    <property type="match status" value="1"/>
</dbReference>
<dbReference type="PANTHER" id="PTHR23253:SF9">
    <property type="entry name" value="EUKARYOTIC TRANSLATION INITIATION FACTOR 4 GAMMA 2"/>
    <property type="match status" value="1"/>
</dbReference>
<comment type="similarity">
    <text evidence="1">Belongs to the eukaryotic initiation factor 4G family.</text>
</comment>
<organism evidence="6 7">
    <name type="scientific">Trametes cubensis</name>
    <dbReference type="NCBI Taxonomy" id="1111947"/>
    <lineage>
        <taxon>Eukaryota</taxon>
        <taxon>Fungi</taxon>
        <taxon>Dikarya</taxon>
        <taxon>Basidiomycota</taxon>
        <taxon>Agaricomycotina</taxon>
        <taxon>Agaricomycetes</taxon>
        <taxon>Polyporales</taxon>
        <taxon>Polyporaceae</taxon>
        <taxon>Trametes</taxon>
    </lineage>
</organism>
<dbReference type="InterPro" id="IPR003890">
    <property type="entry name" value="MIF4G-like_typ-3"/>
</dbReference>
<name>A0AAD7TI79_9APHY</name>
<accession>A0AAD7TI79</accession>
<keyword evidence="2" id="KW-0396">Initiation factor</keyword>
<proteinExistence type="inferred from homology"/>
<dbReference type="GO" id="GO:0003729">
    <property type="term" value="F:mRNA binding"/>
    <property type="evidence" value="ECO:0007669"/>
    <property type="project" value="TreeGrafter"/>
</dbReference>
<evidence type="ECO:0000313" key="7">
    <source>
        <dbReference type="Proteomes" id="UP001215151"/>
    </source>
</evidence>
<keyword evidence="7" id="KW-1185">Reference proteome</keyword>
<feature type="domain" description="MIF4G" evidence="5">
    <location>
        <begin position="89"/>
        <end position="297"/>
    </location>
</feature>
<evidence type="ECO:0000256" key="3">
    <source>
        <dbReference type="ARBA" id="ARBA00022917"/>
    </source>
</evidence>
<comment type="caution">
    <text evidence="6">The sequence shown here is derived from an EMBL/GenBank/DDBJ whole genome shotgun (WGS) entry which is preliminary data.</text>
</comment>
<reference evidence="6" key="1">
    <citation type="submission" date="2022-11" db="EMBL/GenBank/DDBJ databases">
        <title>Genome Sequence of Cubamyces cubensis.</title>
        <authorList>
            <person name="Buettner E."/>
        </authorList>
    </citation>
    <scope>NUCLEOTIDE SEQUENCE</scope>
    <source>
        <strain evidence="6">MPL-01</strain>
    </source>
</reference>
<feature type="compositionally biased region" description="Polar residues" evidence="4">
    <location>
        <begin position="182"/>
        <end position="192"/>
    </location>
</feature>
<sequence length="360" mass="38941">MYDSSTPIATSIPVSSSEKPLDDPPENNGQEPLTVKIDTLLLRLRKDNYVHTVDRLIAIVNDNLSSEPSPSNKDEYGCGVLGALITSMCFFAAVRERLTDAELLAQLSLRLMEQLSEDVQDGRTKRSDGTYLAGGELFRVYLLRACQAMFAMRMDSYGISDPSTHQQPAQDTDTEGPPAQSTPPSTFNSSVSQGPGHLRFLGELYCVGLLPARTAHECVRALLSDIKGVEDACTLLSVVGKTFDAHVASGAGAGVERQRKHVDAYFARIQALVGGQGSQKGMWRLRAKVQELTGLRERGWTAKSDTAGAHDRDCEQSEVEGKTPTRPGRGGGMRGTWGLKPTGAADESARWRNPGRGTSS</sequence>
<evidence type="ECO:0000256" key="4">
    <source>
        <dbReference type="SAM" id="MobiDB-lite"/>
    </source>
</evidence>
<dbReference type="PANTHER" id="PTHR23253">
    <property type="entry name" value="EUKARYOTIC TRANSLATION INITIATION FACTOR 4 GAMMA"/>
    <property type="match status" value="1"/>
</dbReference>
<dbReference type="SUPFAM" id="SSF48371">
    <property type="entry name" value="ARM repeat"/>
    <property type="match status" value="1"/>
</dbReference>
<feature type="compositionally biased region" description="Polar residues" evidence="4">
    <location>
        <begin position="1"/>
        <end position="18"/>
    </location>
</feature>
<dbReference type="AlphaFoldDB" id="A0AAD7TI79"/>
<dbReference type="GO" id="GO:0016281">
    <property type="term" value="C:eukaryotic translation initiation factor 4F complex"/>
    <property type="evidence" value="ECO:0007669"/>
    <property type="project" value="TreeGrafter"/>
</dbReference>
<gene>
    <name evidence="6" type="ORF">ONZ51_g11121</name>
</gene>
<dbReference type="InterPro" id="IPR016024">
    <property type="entry name" value="ARM-type_fold"/>
</dbReference>
<feature type="compositionally biased region" description="Polar residues" evidence="4">
    <location>
        <begin position="161"/>
        <end position="171"/>
    </location>
</feature>
<evidence type="ECO:0000313" key="6">
    <source>
        <dbReference type="EMBL" id="KAJ8462098.1"/>
    </source>
</evidence>
<keyword evidence="3" id="KW-0648">Protein biosynthesis</keyword>